<organism evidence="2 3">
    <name type="scientific">Candidatus Taylorbacteria bacterium RIFCSPLOWO2_12_FULL_43_20</name>
    <dbReference type="NCBI Taxonomy" id="1802332"/>
    <lineage>
        <taxon>Bacteria</taxon>
        <taxon>Candidatus Tayloriibacteriota</taxon>
    </lineage>
</organism>
<name>A0A1G2P211_9BACT</name>
<dbReference type="InterPro" id="IPR001130">
    <property type="entry name" value="TatD-like"/>
</dbReference>
<dbReference type="PANTHER" id="PTHR46124:SF2">
    <property type="entry name" value="D-AMINOACYL-TRNA DEACYLASE"/>
    <property type="match status" value="1"/>
</dbReference>
<gene>
    <name evidence="2" type="ORF">A3G52_04255</name>
</gene>
<dbReference type="InterPro" id="IPR032466">
    <property type="entry name" value="Metal_Hydrolase"/>
</dbReference>
<feature type="region of interest" description="Disordered" evidence="1">
    <location>
        <begin position="125"/>
        <end position="164"/>
    </location>
</feature>
<dbReference type="GO" id="GO:0016788">
    <property type="term" value="F:hydrolase activity, acting on ester bonds"/>
    <property type="evidence" value="ECO:0007669"/>
    <property type="project" value="InterPro"/>
</dbReference>
<dbReference type="Proteomes" id="UP000177269">
    <property type="component" value="Unassembled WGS sequence"/>
</dbReference>
<dbReference type="Pfam" id="PF01026">
    <property type="entry name" value="TatD_DNase"/>
    <property type="match status" value="2"/>
</dbReference>
<dbReference type="AlphaFoldDB" id="A0A1G2P211"/>
<protein>
    <recommendedName>
        <fullName evidence="4">Hydrolase TatD</fullName>
    </recommendedName>
</protein>
<feature type="compositionally biased region" description="Low complexity" evidence="1">
    <location>
        <begin position="127"/>
        <end position="138"/>
    </location>
</feature>
<dbReference type="EMBL" id="MHSK01000028">
    <property type="protein sequence ID" value="OHA41652.1"/>
    <property type="molecule type" value="Genomic_DNA"/>
</dbReference>
<dbReference type="PANTHER" id="PTHR46124">
    <property type="entry name" value="D-AMINOACYL-TRNA DEACYLASE"/>
    <property type="match status" value="1"/>
</dbReference>
<evidence type="ECO:0000313" key="3">
    <source>
        <dbReference type="Proteomes" id="UP000177269"/>
    </source>
</evidence>
<comment type="caution">
    <text evidence="2">The sequence shown here is derived from an EMBL/GenBank/DDBJ whole genome shotgun (WGS) entry which is preliminary data.</text>
</comment>
<feature type="compositionally biased region" description="Basic and acidic residues" evidence="1">
    <location>
        <begin position="145"/>
        <end position="164"/>
    </location>
</feature>
<dbReference type="CDD" id="cd01310">
    <property type="entry name" value="TatD_DNAse"/>
    <property type="match status" value="1"/>
</dbReference>
<sequence>MMKYIDVHAHVNFAAFDHDREETVKRTLEGDTWMINVGTQKDTAKGAVELANRYEKGVYAIVGLHPIHTDKSYHDEKELGEGARNFTSRGEVFDYEYYKKLAMDPKVVGIGECGLDYYKRNTNQRMETNATNERNTNLRLRRFGRSPDRSVGDDTNKDEDKDTSIERQKEAFRKQIELANLVNKPLMLHVRNPSEEISNIQALPRQSSGQAISKQIPISNISLDKARDKQFPMEEGGNPPVCKNGPPPLGKEEEPRRVVSAYRDAVAILKAEAKVKANFHFFAGTIEEFKEILDAGFYVSFTGVITFAKEYEELIQYAPMDRIMSETDCPYVTPAPYRGKRNEPLYVKEVVKKIAEIKKLSLEKTAEELFENARGFFDI</sequence>
<accession>A0A1G2P211</accession>
<evidence type="ECO:0000256" key="1">
    <source>
        <dbReference type="SAM" id="MobiDB-lite"/>
    </source>
</evidence>
<dbReference type="Gene3D" id="3.20.20.140">
    <property type="entry name" value="Metal-dependent hydrolases"/>
    <property type="match status" value="3"/>
</dbReference>
<evidence type="ECO:0000313" key="2">
    <source>
        <dbReference type="EMBL" id="OHA41652.1"/>
    </source>
</evidence>
<reference evidence="2 3" key="1">
    <citation type="journal article" date="2016" name="Nat. Commun.">
        <title>Thousands of microbial genomes shed light on interconnected biogeochemical processes in an aquifer system.</title>
        <authorList>
            <person name="Anantharaman K."/>
            <person name="Brown C.T."/>
            <person name="Hug L.A."/>
            <person name="Sharon I."/>
            <person name="Castelle C.J."/>
            <person name="Probst A.J."/>
            <person name="Thomas B.C."/>
            <person name="Singh A."/>
            <person name="Wilkins M.J."/>
            <person name="Karaoz U."/>
            <person name="Brodie E.L."/>
            <person name="Williams K.H."/>
            <person name="Hubbard S.S."/>
            <person name="Banfield J.F."/>
        </authorList>
    </citation>
    <scope>NUCLEOTIDE SEQUENCE [LARGE SCALE GENOMIC DNA]</scope>
</reference>
<proteinExistence type="predicted"/>
<feature type="region of interest" description="Disordered" evidence="1">
    <location>
        <begin position="230"/>
        <end position="255"/>
    </location>
</feature>
<evidence type="ECO:0008006" key="4">
    <source>
        <dbReference type="Google" id="ProtNLM"/>
    </source>
</evidence>
<dbReference type="SUPFAM" id="SSF51556">
    <property type="entry name" value="Metallo-dependent hydrolases"/>
    <property type="match status" value="1"/>
</dbReference>